<dbReference type="Proteomes" id="UP001470230">
    <property type="component" value="Unassembled WGS sequence"/>
</dbReference>
<organism evidence="2 3">
    <name type="scientific">Tritrichomonas musculus</name>
    <dbReference type="NCBI Taxonomy" id="1915356"/>
    <lineage>
        <taxon>Eukaryota</taxon>
        <taxon>Metamonada</taxon>
        <taxon>Parabasalia</taxon>
        <taxon>Tritrichomonadida</taxon>
        <taxon>Tritrichomonadidae</taxon>
        <taxon>Tritrichomonas</taxon>
    </lineage>
</organism>
<feature type="compositionally biased region" description="Basic and acidic residues" evidence="1">
    <location>
        <begin position="303"/>
        <end position="313"/>
    </location>
</feature>
<dbReference type="EMBL" id="JAPFFF010000015">
    <property type="protein sequence ID" value="KAK8866446.1"/>
    <property type="molecule type" value="Genomic_DNA"/>
</dbReference>
<evidence type="ECO:0000313" key="3">
    <source>
        <dbReference type="Proteomes" id="UP001470230"/>
    </source>
</evidence>
<name>A0ABR2IPS8_9EUKA</name>
<reference evidence="2 3" key="1">
    <citation type="submission" date="2024-04" db="EMBL/GenBank/DDBJ databases">
        <title>Tritrichomonas musculus Genome.</title>
        <authorList>
            <person name="Alves-Ferreira E."/>
            <person name="Grigg M."/>
            <person name="Lorenzi H."/>
            <person name="Galac M."/>
        </authorList>
    </citation>
    <scope>NUCLEOTIDE SEQUENCE [LARGE SCALE GENOMIC DNA]</scope>
    <source>
        <strain evidence="2 3">EAF2021</strain>
    </source>
</reference>
<evidence type="ECO:0000256" key="1">
    <source>
        <dbReference type="SAM" id="MobiDB-lite"/>
    </source>
</evidence>
<comment type="caution">
    <text evidence="2">The sequence shown here is derived from an EMBL/GenBank/DDBJ whole genome shotgun (WGS) entry which is preliminary data.</text>
</comment>
<keyword evidence="3" id="KW-1185">Reference proteome</keyword>
<feature type="compositionally biased region" description="Polar residues" evidence="1">
    <location>
        <begin position="272"/>
        <end position="282"/>
    </location>
</feature>
<sequence>MSNPQPIIDIVSQSGVAPFSYEIANSNSIPNPISPLGAKTDPTKKFKYRFSEDLPANQLYRFQLAPEKNKKTPIQVIKQKIVEFDDIDGITISTENSLISTPSSLDSNFSSSAKKLVKKSIQELENTHQNTRMPPSFHLEPEERLIKKRMPFLVLHGNPLQKYVIDYEERVITQQLQTDDKPQETQYDIDSNNKGYFENVPRVSYNDYVQLQNQIIDLQQQQRTKHFLPDHVPPSKRRKAQRLSFSRPMTQAIPPKAGIASGNNSIIPKRNASTALSKSSPSPFKRPLDFPELTFNSKGGGRRSAEKQRFSKSVKQEREYSYISNANFNDDDEEIKDRIISHNELVKSFTKMIENPIPSTIQPYKSSKTARSTMANTPFNSSRTQQQNY</sequence>
<feature type="region of interest" description="Disordered" evidence="1">
    <location>
        <begin position="360"/>
        <end position="389"/>
    </location>
</feature>
<gene>
    <name evidence="2" type="ORF">M9Y10_009409</name>
</gene>
<feature type="region of interest" description="Disordered" evidence="1">
    <location>
        <begin position="272"/>
        <end position="313"/>
    </location>
</feature>
<accession>A0ABR2IPS8</accession>
<proteinExistence type="predicted"/>
<evidence type="ECO:0000313" key="2">
    <source>
        <dbReference type="EMBL" id="KAK8866446.1"/>
    </source>
</evidence>
<protein>
    <submittedName>
        <fullName evidence="2">Uncharacterized protein</fullName>
    </submittedName>
</protein>